<feature type="region of interest" description="Disordered" evidence="19">
    <location>
        <begin position="1"/>
        <end position="22"/>
    </location>
</feature>
<protein>
    <recommendedName>
        <fullName evidence="15">Lysosomal dipeptide transporter MFSD1</fullName>
    </recommendedName>
    <alternativeName>
        <fullName evidence="16">Major facilitator superfamily domain-containing protein 1</fullName>
    </alternativeName>
</protein>
<evidence type="ECO:0000256" key="16">
    <source>
        <dbReference type="ARBA" id="ARBA00045018"/>
    </source>
</evidence>
<evidence type="ECO:0000256" key="11">
    <source>
        <dbReference type="ARBA" id="ARBA00044903"/>
    </source>
</evidence>
<evidence type="ECO:0000256" key="10">
    <source>
        <dbReference type="ARBA" id="ARBA00044900"/>
    </source>
</evidence>
<evidence type="ECO:0000256" key="17">
    <source>
        <dbReference type="ARBA" id="ARBA00045709"/>
    </source>
</evidence>
<feature type="transmembrane region" description="Helical" evidence="20">
    <location>
        <begin position="388"/>
        <end position="407"/>
    </location>
</feature>
<organism evidence="21 22">
    <name type="scientific">Jaapia argillacea MUCL 33604</name>
    <dbReference type="NCBI Taxonomy" id="933084"/>
    <lineage>
        <taxon>Eukaryota</taxon>
        <taxon>Fungi</taxon>
        <taxon>Dikarya</taxon>
        <taxon>Basidiomycota</taxon>
        <taxon>Agaricomycotina</taxon>
        <taxon>Agaricomycetes</taxon>
        <taxon>Agaricomycetidae</taxon>
        <taxon>Jaapiales</taxon>
        <taxon>Jaapiaceae</taxon>
        <taxon>Jaapia</taxon>
    </lineage>
</organism>
<dbReference type="GO" id="GO:0022857">
    <property type="term" value="F:transmembrane transporter activity"/>
    <property type="evidence" value="ECO:0007669"/>
    <property type="project" value="InterPro"/>
</dbReference>
<keyword evidence="22" id="KW-1185">Reference proteome</keyword>
<feature type="transmembrane region" description="Helical" evidence="20">
    <location>
        <begin position="419"/>
        <end position="439"/>
    </location>
</feature>
<comment type="catalytic activity">
    <reaction evidence="8">
        <text>L-aspartyl-L-lysine(out) = L-aspartyl-L-lysine(in)</text>
        <dbReference type="Rhea" id="RHEA:79411"/>
        <dbReference type="ChEBI" id="CHEBI:229953"/>
    </reaction>
</comment>
<dbReference type="Proteomes" id="UP000027265">
    <property type="component" value="Unassembled WGS sequence"/>
</dbReference>
<evidence type="ECO:0000313" key="21">
    <source>
        <dbReference type="EMBL" id="KDQ63730.1"/>
    </source>
</evidence>
<feature type="transmembrane region" description="Helical" evidence="20">
    <location>
        <begin position="171"/>
        <end position="191"/>
    </location>
</feature>
<dbReference type="InParanoid" id="A0A067QC36"/>
<comment type="catalytic activity">
    <reaction evidence="9">
        <text>L-arginyl-L-alpha-amino acid(out) = L-arginyl-L-alpha-amino acid(in)</text>
        <dbReference type="Rhea" id="RHEA:79371"/>
        <dbReference type="ChEBI" id="CHEBI:84315"/>
    </reaction>
</comment>
<dbReference type="STRING" id="933084.A0A067QC36"/>
<dbReference type="InterPro" id="IPR052187">
    <property type="entry name" value="MFSD1"/>
</dbReference>
<dbReference type="SUPFAM" id="SSF103473">
    <property type="entry name" value="MFS general substrate transporter"/>
    <property type="match status" value="1"/>
</dbReference>
<comment type="catalytic activity">
    <reaction evidence="4">
        <text>L-alpha-aminoacyl-L-arginine(out) = L-alpha-aminoacyl-L-arginine(in)</text>
        <dbReference type="Rhea" id="RHEA:79367"/>
        <dbReference type="ChEBI" id="CHEBI:229968"/>
    </reaction>
</comment>
<comment type="catalytic activity">
    <reaction evidence="13">
        <text>L-alanyl-L-lysine(out) = L-alanyl-L-lysine(in)</text>
        <dbReference type="Rhea" id="RHEA:79415"/>
        <dbReference type="ChEBI" id="CHEBI:192470"/>
    </reaction>
</comment>
<feature type="transmembrane region" description="Helical" evidence="20">
    <location>
        <begin position="117"/>
        <end position="139"/>
    </location>
</feature>
<comment type="subcellular location">
    <subcellularLocation>
        <location evidence="1">Membrane</location>
        <topology evidence="1">Multi-pass membrane protein</topology>
    </subcellularLocation>
</comment>
<feature type="transmembrane region" description="Helical" evidence="20">
    <location>
        <begin position="322"/>
        <end position="342"/>
    </location>
</feature>
<name>A0A067QC36_9AGAM</name>
<evidence type="ECO:0000256" key="5">
    <source>
        <dbReference type="ARBA" id="ARBA00044884"/>
    </source>
</evidence>
<keyword evidence="20" id="KW-0812">Transmembrane</keyword>
<feature type="transmembrane region" description="Helical" evidence="20">
    <location>
        <begin position="203"/>
        <end position="228"/>
    </location>
</feature>
<evidence type="ECO:0000256" key="7">
    <source>
        <dbReference type="ARBA" id="ARBA00044893"/>
    </source>
</evidence>
<dbReference type="PANTHER" id="PTHR23512:SF12">
    <property type="entry name" value="TRANSPORTER, PUTATIVE (AFU_ORTHOLOGUE AFUA_4G00260)-RELATED"/>
    <property type="match status" value="1"/>
</dbReference>
<evidence type="ECO:0000256" key="4">
    <source>
        <dbReference type="ARBA" id="ARBA00044881"/>
    </source>
</evidence>
<dbReference type="AlphaFoldDB" id="A0A067QC36"/>
<feature type="transmembrane region" description="Helical" evidence="20">
    <location>
        <begin position="240"/>
        <end position="260"/>
    </location>
</feature>
<evidence type="ECO:0000256" key="9">
    <source>
        <dbReference type="ARBA" id="ARBA00044899"/>
    </source>
</evidence>
<comment type="catalytic activity">
    <reaction evidence="11">
        <text>L-arginyl-glycine(out) = L-arginyl-glycine(in)</text>
        <dbReference type="Rhea" id="RHEA:79391"/>
        <dbReference type="ChEBI" id="CHEBI:229955"/>
    </reaction>
</comment>
<feature type="transmembrane region" description="Helical" evidence="20">
    <location>
        <begin position="693"/>
        <end position="715"/>
    </location>
</feature>
<evidence type="ECO:0000256" key="13">
    <source>
        <dbReference type="ARBA" id="ARBA00044919"/>
    </source>
</evidence>
<dbReference type="Pfam" id="PF07690">
    <property type="entry name" value="MFS_1"/>
    <property type="match status" value="1"/>
</dbReference>
<evidence type="ECO:0000256" key="15">
    <source>
        <dbReference type="ARBA" id="ARBA00044985"/>
    </source>
</evidence>
<evidence type="ECO:0000256" key="18">
    <source>
        <dbReference type="ARBA" id="ARBA00046376"/>
    </source>
</evidence>
<feature type="transmembrane region" description="Helical" evidence="20">
    <location>
        <begin position="362"/>
        <end position="381"/>
    </location>
</feature>
<feature type="region of interest" description="Disordered" evidence="19">
    <location>
        <begin position="590"/>
        <end position="644"/>
    </location>
</feature>
<comment type="catalytic activity">
    <reaction evidence="12">
        <text>L-histidyl-L-alpha-amino acid(out) = L-histidyl-L-alpha-amino acid(in)</text>
        <dbReference type="Rhea" id="RHEA:79379"/>
        <dbReference type="ChEBI" id="CHEBI:229964"/>
    </reaction>
</comment>
<evidence type="ECO:0000256" key="1">
    <source>
        <dbReference type="ARBA" id="ARBA00004141"/>
    </source>
</evidence>
<evidence type="ECO:0000256" key="14">
    <source>
        <dbReference type="ARBA" id="ARBA00044924"/>
    </source>
</evidence>
<dbReference type="HOGENOM" id="CLU_020376_0_0_1"/>
<feature type="compositionally biased region" description="Basic residues" evidence="19">
    <location>
        <begin position="610"/>
        <end position="622"/>
    </location>
</feature>
<dbReference type="Gene3D" id="1.20.1250.20">
    <property type="entry name" value="MFS general substrate transporter like domains"/>
    <property type="match status" value="1"/>
</dbReference>
<proteinExistence type="predicted"/>
<evidence type="ECO:0000256" key="12">
    <source>
        <dbReference type="ARBA" id="ARBA00044912"/>
    </source>
</evidence>
<comment type="catalytic activity">
    <reaction evidence="2">
        <text>L-lysyl-L-alanine(out) = L-lysyl-L-alanine(in)</text>
        <dbReference type="Rhea" id="RHEA:79399"/>
        <dbReference type="ChEBI" id="CHEBI:229954"/>
    </reaction>
</comment>
<sequence>MSRTTSVHVLPEGYTPHRRDSNIDYDSDLEHLIPRHDEDDDDVEHEIDITSTEPLVQHSTNHHRHRHSPPPANAFFVRALALLCACSLSIGSHYASYILGPLKSRLTREMGTNNTEFSLLLSALSLNSTWTPLVGGIMASRLGTTYTSILATGVIFAGQALLLIGDLTSNVRLMAFGLFVFGLGVSPLAVVQETIIVRFFRTHGLGVSLALGLVAGKGASFISARISFPLSEKFGPHAPFVASTCLAGFSVFVNGLYVLASRWIVRESGTELEAAEVEEEAANQRKKHGRGPVSLSEEEALAVVAKKRKVDFRRITKLGDVFWAYIGLNVLCGTIWSPFTHLAANIIQVRYNLTDLEASNKASYLLAGSVILYPICGYITDRLKNRPIVIHLLMLSGSLTLICYIWLALPPSWTKGPDLAIAAFGIGNGFSPLLLVLIVPQIVPLKYVSTTLGAHKSLEQAGSTISQTLIGLLLDVHKKVEANPPPSTSVVAGPTASSSSMQYLLYAFVSINIIQLVAIFGLSYLDKSRKRAIAEQAALHIRLPSAGYSLHHDNDSIEEFARNGGEGEGDDDDESRTVVAKLKMRQKDFMEGGYGSVDNSDNEESPTHPNFHHRPYHPRRQAHPSLPSTSSPSQRVPLLHSLPPSQDPNYLLLCADTVPRSQLDEDSRPCSPPLVAVRLRVEKSKRECVRGEVFAAASVVLILVAWVLFMCTAYWRLRSKQDRAGS</sequence>
<comment type="catalytic activity">
    <reaction evidence="7">
        <text>L-alpha-aminoacyl-L-lysine(out) = L-alpha-aminoacyl-L-lysine(in)</text>
        <dbReference type="Rhea" id="RHEA:79383"/>
        <dbReference type="ChEBI" id="CHEBI:229966"/>
    </reaction>
</comment>
<evidence type="ECO:0000256" key="2">
    <source>
        <dbReference type="ARBA" id="ARBA00044876"/>
    </source>
</evidence>
<dbReference type="EMBL" id="KL197710">
    <property type="protein sequence ID" value="KDQ63730.1"/>
    <property type="molecule type" value="Genomic_DNA"/>
</dbReference>
<keyword evidence="20" id="KW-0472">Membrane</keyword>
<comment type="catalytic activity">
    <reaction evidence="3">
        <text>L-histidyl-glycine(out) = L-histidyl-glycine(in)</text>
        <dbReference type="Rhea" id="RHEA:79395"/>
        <dbReference type="ChEBI" id="CHEBI:229957"/>
    </reaction>
</comment>
<dbReference type="InterPro" id="IPR011701">
    <property type="entry name" value="MFS"/>
</dbReference>
<evidence type="ECO:0000256" key="6">
    <source>
        <dbReference type="ARBA" id="ARBA00044891"/>
    </source>
</evidence>
<comment type="subunit">
    <text evidence="18">Homodimer. Interacts with lysosomal protein GLMP (via lumenal domain); the interaction starts while both proteins are still in the endoplasmic reticulum and is required for stabilization of MFSD1 in lysosomes but has no direct effect on its targeting to lysosomes or transporter activity.</text>
</comment>
<gene>
    <name evidence="21" type="ORF">JAAARDRAFT_29759</name>
</gene>
<comment type="function">
    <text evidence="17">Lysosomal dipeptide uniporter that selectively exports lysine, arginine or histidine-containing dipeptides with a net positive charge from the lysosome lumen into the cytosol. Could play a role in a specific type of protein O-glycosylation indirectly regulating macrophages migration and tissue invasion. Also essential for liver homeostasis.</text>
</comment>
<comment type="catalytic activity">
    <reaction evidence="14">
        <text>L-lysyl-glycine(out) = L-lysyl-glycine(in)</text>
        <dbReference type="Rhea" id="RHEA:79407"/>
        <dbReference type="ChEBI" id="CHEBI:191202"/>
    </reaction>
</comment>
<keyword evidence="20" id="KW-1133">Transmembrane helix</keyword>
<evidence type="ECO:0000256" key="19">
    <source>
        <dbReference type="SAM" id="MobiDB-lite"/>
    </source>
</evidence>
<evidence type="ECO:0000313" key="22">
    <source>
        <dbReference type="Proteomes" id="UP000027265"/>
    </source>
</evidence>
<dbReference type="InterPro" id="IPR036259">
    <property type="entry name" value="MFS_trans_sf"/>
</dbReference>
<comment type="catalytic activity">
    <reaction evidence="6">
        <text>L-lysyl-L-alpha-amino acid(out) = L-lysyl-L-alpha-amino acid(in)</text>
        <dbReference type="Rhea" id="RHEA:79387"/>
        <dbReference type="ChEBI" id="CHEBI:229965"/>
    </reaction>
</comment>
<feature type="transmembrane region" description="Helical" evidence="20">
    <location>
        <begin position="503"/>
        <end position="525"/>
    </location>
</feature>
<evidence type="ECO:0000256" key="20">
    <source>
        <dbReference type="SAM" id="Phobius"/>
    </source>
</evidence>
<dbReference type="GO" id="GO:0016020">
    <property type="term" value="C:membrane"/>
    <property type="evidence" value="ECO:0007669"/>
    <property type="project" value="UniProtKB-SubCell"/>
</dbReference>
<reference evidence="22" key="1">
    <citation type="journal article" date="2014" name="Proc. Natl. Acad. Sci. U.S.A.">
        <title>Extensive sampling of basidiomycete genomes demonstrates inadequacy of the white-rot/brown-rot paradigm for wood decay fungi.</title>
        <authorList>
            <person name="Riley R."/>
            <person name="Salamov A.A."/>
            <person name="Brown D.W."/>
            <person name="Nagy L.G."/>
            <person name="Floudas D."/>
            <person name="Held B.W."/>
            <person name="Levasseur A."/>
            <person name="Lombard V."/>
            <person name="Morin E."/>
            <person name="Otillar R."/>
            <person name="Lindquist E.A."/>
            <person name="Sun H."/>
            <person name="LaButti K.M."/>
            <person name="Schmutz J."/>
            <person name="Jabbour D."/>
            <person name="Luo H."/>
            <person name="Baker S.E."/>
            <person name="Pisabarro A.G."/>
            <person name="Walton J.D."/>
            <person name="Blanchette R.A."/>
            <person name="Henrissat B."/>
            <person name="Martin F."/>
            <person name="Cullen D."/>
            <person name="Hibbett D.S."/>
            <person name="Grigoriev I.V."/>
        </authorList>
    </citation>
    <scope>NUCLEOTIDE SEQUENCE [LARGE SCALE GENOMIC DNA]</scope>
    <source>
        <strain evidence="22">MUCL 33604</strain>
    </source>
</reference>
<accession>A0A067QC36</accession>
<dbReference type="OrthoDB" id="10255148at2759"/>
<comment type="catalytic activity">
    <reaction evidence="10">
        <text>L-lysyl-L-lysine(out) = L-lysyl-L-lysine(in)</text>
        <dbReference type="Rhea" id="RHEA:79403"/>
        <dbReference type="ChEBI" id="CHEBI:229956"/>
    </reaction>
</comment>
<evidence type="ECO:0000256" key="3">
    <source>
        <dbReference type="ARBA" id="ARBA00044878"/>
    </source>
</evidence>
<evidence type="ECO:0000256" key="8">
    <source>
        <dbReference type="ARBA" id="ARBA00044898"/>
    </source>
</evidence>
<feature type="transmembrane region" description="Helical" evidence="20">
    <location>
        <begin position="75"/>
        <end position="97"/>
    </location>
</feature>
<feature type="transmembrane region" description="Helical" evidence="20">
    <location>
        <begin position="146"/>
        <end position="165"/>
    </location>
</feature>
<dbReference type="PANTHER" id="PTHR23512">
    <property type="entry name" value="MAJOR FACILITATOR SUPERFAMILY DOMAIN-CONTAINING PROTEIN 1"/>
    <property type="match status" value="1"/>
</dbReference>
<comment type="catalytic activity">
    <reaction evidence="5">
        <text>L-alpha-aminoacyl-L-histidine(out) = L-alpha-aminoacyl-L-histidine(in)</text>
        <dbReference type="Rhea" id="RHEA:79375"/>
        <dbReference type="ChEBI" id="CHEBI:229967"/>
    </reaction>
</comment>